<accession>A0A0F8WDW2</accession>
<dbReference type="EMBL" id="LAZR01065695">
    <property type="protein sequence ID" value="KKK55027.1"/>
    <property type="molecule type" value="Genomic_DNA"/>
</dbReference>
<comment type="caution">
    <text evidence="1">The sequence shown here is derived from an EMBL/GenBank/DDBJ whole genome shotgun (WGS) entry which is preliminary data.</text>
</comment>
<reference evidence="1" key="1">
    <citation type="journal article" date="2015" name="Nature">
        <title>Complex archaea that bridge the gap between prokaryotes and eukaryotes.</title>
        <authorList>
            <person name="Spang A."/>
            <person name="Saw J.H."/>
            <person name="Jorgensen S.L."/>
            <person name="Zaremba-Niedzwiedzka K."/>
            <person name="Martijn J."/>
            <person name="Lind A.E."/>
            <person name="van Eijk R."/>
            <person name="Schleper C."/>
            <person name="Guy L."/>
            <person name="Ettema T.J."/>
        </authorList>
    </citation>
    <scope>NUCLEOTIDE SEQUENCE</scope>
</reference>
<evidence type="ECO:0000313" key="1">
    <source>
        <dbReference type="EMBL" id="KKK55027.1"/>
    </source>
</evidence>
<feature type="non-terminal residue" evidence="1">
    <location>
        <position position="1"/>
    </location>
</feature>
<name>A0A0F8WDW2_9ZZZZ</name>
<organism evidence="1">
    <name type="scientific">marine sediment metagenome</name>
    <dbReference type="NCBI Taxonomy" id="412755"/>
    <lineage>
        <taxon>unclassified sequences</taxon>
        <taxon>metagenomes</taxon>
        <taxon>ecological metagenomes</taxon>
    </lineage>
</organism>
<sequence>TIDWATVRHTNATDPVSAQDLATKNYVDITASSLWSTFPATQAVNMATFQINNLVDPTLAQDAATMAYVDANSGATDLDALTDVTIVTPLNLQILQFNSGNSQWENQTISVPAGNAITQGDSSVEVIDTGVGVINFTADATIRMLLNATTFDVKVPITMNTNKIESLAAPTLDTDASTKLYVDQQIATLPTDLDGLTDVTITTPLVNQVLVNNGAGQWVNQILARAQLPSLTAYEDEANSFSLIQNFPGGMQIGTDVELDMNDGFISSIRDATFAEQLSTPPTPVLDDATMYLADGSDFNSPDPLFQVLIDRGGTIETKPVVTSETVFALRNFSNGMFTDETGVELITDG</sequence>
<gene>
    <name evidence="1" type="ORF">LCGC14_3078710</name>
</gene>
<dbReference type="AlphaFoldDB" id="A0A0F8WDW2"/>
<protein>
    <submittedName>
        <fullName evidence="1">Uncharacterized protein</fullName>
    </submittedName>
</protein>
<proteinExistence type="predicted"/>
<feature type="non-terminal residue" evidence="1">
    <location>
        <position position="350"/>
    </location>
</feature>